<reference evidence="4" key="1">
    <citation type="submission" date="2020-05" db="UniProtKB">
        <authorList>
            <consortium name="EnsemblMetazoa"/>
        </authorList>
    </citation>
    <scope>IDENTIFICATION</scope>
    <source>
        <strain evidence="4">Jacobina</strain>
    </source>
</reference>
<evidence type="ECO:0000313" key="5">
    <source>
        <dbReference type="Proteomes" id="UP000092461"/>
    </source>
</evidence>
<protein>
    <recommendedName>
        <fullName evidence="2">N-acetylglucosaminylphosphatidylinositol deacetylase</fullName>
        <ecNumber evidence="2">3.5.1.89</ecNumber>
    </recommendedName>
</protein>
<proteinExistence type="inferred from homology"/>
<keyword evidence="3" id="KW-0472">Membrane</keyword>
<evidence type="ECO:0000256" key="1">
    <source>
        <dbReference type="ARBA" id="ARBA00006066"/>
    </source>
</evidence>
<dbReference type="EC" id="3.5.1.89" evidence="2"/>
<dbReference type="VEuPathDB" id="VectorBase:LLONM1_006523"/>
<dbReference type="Proteomes" id="UP000092461">
    <property type="component" value="Unassembled WGS sequence"/>
</dbReference>
<dbReference type="VEuPathDB" id="VectorBase:LLOJ008871"/>
<dbReference type="SUPFAM" id="SSF102588">
    <property type="entry name" value="LmbE-like"/>
    <property type="match status" value="1"/>
</dbReference>
<dbReference type="Pfam" id="PF02585">
    <property type="entry name" value="PIG-L"/>
    <property type="match status" value="1"/>
</dbReference>
<accession>A0A1B0CV86</accession>
<dbReference type="Gene3D" id="3.40.50.10320">
    <property type="entry name" value="LmbE-like"/>
    <property type="match status" value="1"/>
</dbReference>
<name>A0A1B0CV86_LUTLO</name>
<feature type="transmembrane region" description="Helical" evidence="3">
    <location>
        <begin position="32"/>
        <end position="50"/>
    </location>
</feature>
<keyword evidence="3" id="KW-1133">Transmembrane helix</keyword>
<sequence length="293" mass="34310">MNVTVQESQLETIYVNALLYVETWLSDALEHLLITTLVYVIVCLCLYRWIFRPLVPVLRSAHFPARHRRILFVLAHPDDECMFFGPTILSLCQRDNCQVFLLCLSIGDHEQQGRVRREELFRSCQVLKIPPENVTIMNLTELPDDPNVEWKVPTIARLIEQTIEALDIEALITFDRDGVSQHPNHIAIFYAASSLCLTGIMPNSCKFYALESTNLLRKYMLVLDLPITLLLSRHWFVLPWHERKIVVRAMLEHKSRLVWFRKLYILLSRYMLMNSLRELNVSDLELEMQLDDS</sequence>
<evidence type="ECO:0000256" key="3">
    <source>
        <dbReference type="SAM" id="Phobius"/>
    </source>
</evidence>
<dbReference type="AlphaFoldDB" id="A0A1B0CV86"/>
<organism evidence="4 5">
    <name type="scientific">Lutzomyia longipalpis</name>
    <name type="common">Sand fly</name>
    <dbReference type="NCBI Taxonomy" id="7200"/>
    <lineage>
        <taxon>Eukaryota</taxon>
        <taxon>Metazoa</taxon>
        <taxon>Ecdysozoa</taxon>
        <taxon>Arthropoda</taxon>
        <taxon>Hexapoda</taxon>
        <taxon>Insecta</taxon>
        <taxon>Pterygota</taxon>
        <taxon>Neoptera</taxon>
        <taxon>Endopterygota</taxon>
        <taxon>Diptera</taxon>
        <taxon>Nematocera</taxon>
        <taxon>Psychodoidea</taxon>
        <taxon>Psychodidae</taxon>
        <taxon>Lutzomyia</taxon>
        <taxon>Lutzomyia</taxon>
    </lineage>
</organism>
<dbReference type="GO" id="GO:0006506">
    <property type="term" value="P:GPI anchor biosynthetic process"/>
    <property type="evidence" value="ECO:0007669"/>
    <property type="project" value="UniProtKB-UniPathway"/>
</dbReference>
<dbReference type="GO" id="GO:0016020">
    <property type="term" value="C:membrane"/>
    <property type="evidence" value="ECO:0007669"/>
    <property type="project" value="GOC"/>
</dbReference>
<dbReference type="PANTHER" id="PTHR12993">
    <property type="entry name" value="N-ACETYLGLUCOSAMINYL-PHOSPHATIDYLINOSITOL DE-N-ACETYLASE-RELATED"/>
    <property type="match status" value="1"/>
</dbReference>
<dbReference type="GO" id="GO:0000225">
    <property type="term" value="F:N-acetylglucosaminylphosphatidylinositol deacetylase activity"/>
    <property type="evidence" value="ECO:0007669"/>
    <property type="project" value="UniProtKB-EC"/>
</dbReference>
<dbReference type="EnsemblMetazoa" id="LLOJ008871-RA">
    <property type="protein sequence ID" value="LLOJ008871-PA"/>
    <property type="gene ID" value="LLOJ008871"/>
</dbReference>
<dbReference type="UniPathway" id="UPA00196"/>
<keyword evidence="5" id="KW-1185">Reference proteome</keyword>
<evidence type="ECO:0000256" key="2">
    <source>
        <dbReference type="ARBA" id="ARBA00012176"/>
    </source>
</evidence>
<comment type="similarity">
    <text evidence="1">Belongs to the PIGL family.</text>
</comment>
<dbReference type="InterPro" id="IPR024078">
    <property type="entry name" value="LmbE-like_dom_sf"/>
</dbReference>
<evidence type="ECO:0000313" key="4">
    <source>
        <dbReference type="EnsemblMetazoa" id="LLOJ008871-PA"/>
    </source>
</evidence>
<dbReference type="InterPro" id="IPR003737">
    <property type="entry name" value="GlcNAc_PI_deacetylase-related"/>
</dbReference>
<dbReference type="EMBL" id="AJWK01030266">
    <property type="status" value="NOT_ANNOTATED_CDS"/>
    <property type="molecule type" value="Genomic_DNA"/>
</dbReference>
<dbReference type="PANTHER" id="PTHR12993:SF11">
    <property type="entry name" value="N-ACETYLGLUCOSAMINYL-PHOSPHATIDYLINOSITOL DE-N-ACETYLASE"/>
    <property type="match status" value="1"/>
</dbReference>
<keyword evidence="3" id="KW-0812">Transmembrane</keyword>
<dbReference type="GO" id="GO:0005783">
    <property type="term" value="C:endoplasmic reticulum"/>
    <property type="evidence" value="ECO:0007669"/>
    <property type="project" value="TreeGrafter"/>
</dbReference>